<evidence type="ECO:0000256" key="2">
    <source>
        <dbReference type="ARBA" id="ARBA00023445"/>
    </source>
</evidence>
<dbReference type="Proteomes" id="UP001375240">
    <property type="component" value="Unassembled WGS sequence"/>
</dbReference>
<evidence type="ECO:0000256" key="1">
    <source>
        <dbReference type="ARBA" id="ARBA00023002"/>
    </source>
</evidence>
<comment type="similarity">
    <text evidence="2">Belongs to the NAD(P)-dependent epimerase/dehydratase family. Dihydroflavonol-4-reductase subfamily.</text>
</comment>
<comment type="caution">
    <text evidence="4">The sequence shown here is derived from an EMBL/GenBank/DDBJ whole genome shotgun (WGS) entry which is preliminary data.</text>
</comment>
<name>A0AAV9UG35_9PEZI</name>
<dbReference type="EMBL" id="JAVHNQ010000007">
    <property type="protein sequence ID" value="KAK6341498.1"/>
    <property type="molecule type" value="Genomic_DNA"/>
</dbReference>
<dbReference type="GO" id="GO:0016616">
    <property type="term" value="F:oxidoreductase activity, acting on the CH-OH group of donors, NAD or NADP as acceptor"/>
    <property type="evidence" value="ECO:0007669"/>
    <property type="project" value="TreeGrafter"/>
</dbReference>
<dbReference type="InterPro" id="IPR036291">
    <property type="entry name" value="NAD(P)-bd_dom_sf"/>
</dbReference>
<sequence>MSQKPIALVTGITGYIAGWVAKYFLDAGYTVRGTTRSKASAQPLIDVLLSQDHTASDIQIYEVADITVPGAFDLAVKDVAVIAHLATPVTLFATDPDPVIRTAVEGALSILRSSKAHGNALKTFIQMSSVVAVVDPRNPSAPPPHVFDETEWNDGAYKTIKKLGNGAPGPTIYGASKNESERAVWRFRDEEKPSFNIVSISPAWVSGPPIVPPTDASKITITNQTIWEIFAGKSEWFPLGKFAAYIHAYDVARLFVWAAQHPEKANGERYLAAAGAASEQAIQDILREAYPGRRDVIKEGEKGKGYNKEYAFDPEWYGLDVTKAVKATGQDWIKFDQMVLDTAKAFEHLVYTA</sequence>
<accession>A0AAV9UG35</accession>
<organism evidence="4 5">
    <name type="scientific">Orbilia brochopaga</name>
    <dbReference type="NCBI Taxonomy" id="3140254"/>
    <lineage>
        <taxon>Eukaryota</taxon>
        <taxon>Fungi</taxon>
        <taxon>Dikarya</taxon>
        <taxon>Ascomycota</taxon>
        <taxon>Pezizomycotina</taxon>
        <taxon>Orbiliomycetes</taxon>
        <taxon>Orbiliales</taxon>
        <taxon>Orbiliaceae</taxon>
        <taxon>Orbilia</taxon>
    </lineage>
</organism>
<protein>
    <recommendedName>
        <fullName evidence="3">NAD-dependent epimerase/dehydratase domain-containing protein</fullName>
    </recommendedName>
</protein>
<evidence type="ECO:0000313" key="4">
    <source>
        <dbReference type="EMBL" id="KAK6341498.1"/>
    </source>
</evidence>
<evidence type="ECO:0000259" key="3">
    <source>
        <dbReference type="Pfam" id="PF01370"/>
    </source>
</evidence>
<evidence type="ECO:0000313" key="5">
    <source>
        <dbReference type="Proteomes" id="UP001375240"/>
    </source>
</evidence>
<gene>
    <name evidence="4" type="ORF">TWF696_008570</name>
</gene>
<proteinExistence type="inferred from homology"/>
<dbReference type="PANTHER" id="PTHR10366">
    <property type="entry name" value="NAD DEPENDENT EPIMERASE/DEHYDRATASE"/>
    <property type="match status" value="1"/>
</dbReference>
<dbReference type="SUPFAM" id="SSF51735">
    <property type="entry name" value="NAD(P)-binding Rossmann-fold domains"/>
    <property type="match status" value="1"/>
</dbReference>
<dbReference type="Gene3D" id="3.40.50.720">
    <property type="entry name" value="NAD(P)-binding Rossmann-like Domain"/>
    <property type="match status" value="1"/>
</dbReference>
<dbReference type="AlphaFoldDB" id="A0AAV9UG35"/>
<keyword evidence="5" id="KW-1185">Reference proteome</keyword>
<dbReference type="InterPro" id="IPR050425">
    <property type="entry name" value="NAD(P)_dehydrat-like"/>
</dbReference>
<reference evidence="4 5" key="1">
    <citation type="submission" date="2019-10" db="EMBL/GenBank/DDBJ databases">
        <authorList>
            <person name="Palmer J.M."/>
        </authorList>
    </citation>
    <scope>NUCLEOTIDE SEQUENCE [LARGE SCALE GENOMIC DNA]</scope>
    <source>
        <strain evidence="4 5">TWF696</strain>
    </source>
</reference>
<dbReference type="Pfam" id="PF01370">
    <property type="entry name" value="Epimerase"/>
    <property type="match status" value="1"/>
</dbReference>
<dbReference type="PANTHER" id="PTHR10366:SF564">
    <property type="entry name" value="STEROL-4-ALPHA-CARBOXYLATE 3-DEHYDROGENASE, DECARBOXYLATING"/>
    <property type="match status" value="1"/>
</dbReference>
<feature type="domain" description="NAD-dependent epimerase/dehydratase" evidence="3">
    <location>
        <begin position="7"/>
        <end position="270"/>
    </location>
</feature>
<keyword evidence="1" id="KW-0560">Oxidoreductase</keyword>
<dbReference type="InterPro" id="IPR001509">
    <property type="entry name" value="Epimerase_deHydtase"/>
</dbReference>